<comment type="subcellular location">
    <subcellularLocation>
        <location evidence="1">Cell membrane</location>
        <topology evidence="1">Multi-pass membrane protein</topology>
    </subcellularLocation>
    <subcellularLocation>
        <location evidence="6">Membrane</location>
        <topology evidence="6">Multi-pass membrane protein</topology>
    </subcellularLocation>
</comment>
<dbReference type="eggNOG" id="COG1291">
    <property type="taxonomic scope" value="Bacteria"/>
</dbReference>
<dbReference type="Pfam" id="PF01618">
    <property type="entry name" value="MotA_ExbB"/>
    <property type="match status" value="1"/>
</dbReference>
<dbReference type="STRING" id="760192.Halhy_4610"/>
<keyword evidence="2" id="KW-1003">Cell membrane</keyword>
<dbReference type="EMBL" id="CP002691">
    <property type="protein sequence ID" value="AEE52447.1"/>
    <property type="molecule type" value="Genomic_DNA"/>
</dbReference>
<keyword evidence="6" id="KW-0653">Protein transport</keyword>
<dbReference type="PANTHER" id="PTHR30625">
    <property type="entry name" value="PROTEIN TOLQ"/>
    <property type="match status" value="1"/>
</dbReference>
<dbReference type="RefSeq" id="WP_013766985.1">
    <property type="nucleotide sequence ID" value="NC_015510.1"/>
</dbReference>
<organism evidence="9 10">
    <name type="scientific">Haliscomenobacter hydrossis (strain ATCC 27775 / DSM 1100 / LMG 10767 / O)</name>
    <dbReference type="NCBI Taxonomy" id="760192"/>
    <lineage>
        <taxon>Bacteria</taxon>
        <taxon>Pseudomonadati</taxon>
        <taxon>Bacteroidota</taxon>
        <taxon>Saprospiria</taxon>
        <taxon>Saprospirales</taxon>
        <taxon>Haliscomenobacteraceae</taxon>
        <taxon>Haliscomenobacter</taxon>
    </lineage>
</organism>
<evidence type="ECO:0000313" key="10">
    <source>
        <dbReference type="Proteomes" id="UP000008461"/>
    </source>
</evidence>
<evidence type="ECO:0000256" key="1">
    <source>
        <dbReference type="ARBA" id="ARBA00004651"/>
    </source>
</evidence>
<feature type="transmembrane region" description="Helical" evidence="7">
    <location>
        <begin position="51"/>
        <end position="73"/>
    </location>
</feature>
<feature type="transmembrane region" description="Helical" evidence="7">
    <location>
        <begin position="164"/>
        <end position="189"/>
    </location>
</feature>
<keyword evidence="5 7" id="KW-0472">Membrane</keyword>
<dbReference type="Proteomes" id="UP000008461">
    <property type="component" value="Chromosome"/>
</dbReference>
<name>F4KUL1_HALH1</name>
<reference key="2">
    <citation type="submission" date="2011-04" db="EMBL/GenBank/DDBJ databases">
        <title>Complete sequence of chromosome of Haliscomenobacter hydrossis DSM 1100.</title>
        <authorList>
            <consortium name="US DOE Joint Genome Institute (JGI-PGF)"/>
            <person name="Lucas S."/>
            <person name="Han J."/>
            <person name="Lapidus A."/>
            <person name="Bruce D."/>
            <person name="Goodwin L."/>
            <person name="Pitluck S."/>
            <person name="Peters L."/>
            <person name="Kyrpides N."/>
            <person name="Mavromatis K."/>
            <person name="Ivanova N."/>
            <person name="Ovchinnikova G."/>
            <person name="Pagani I."/>
            <person name="Daligault H."/>
            <person name="Detter J.C."/>
            <person name="Han C."/>
            <person name="Land M."/>
            <person name="Hauser L."/>
            <person name="Markowitz V."/>
            <person name="Cheng J.-F."/>
            <person name="Hugenholtz P."/>
            <person name="Woyke T."/>
            <person name="Wu D."/>
            <person name="Verbarg S."/>
            <person name="Frueling A."/>
            <person name="Brambilla E."/>
            <person name="Klenk H.-P."/>
            <person name="Eisen J.A."/>
        </authorList>
    </citation>
    <scope>NUCLEOTIDE SEQUENCE</scope>
    <source>
        <strain>DSM 1100</strain>
    </source>
</reference>
<dbReference type="InterPro" id="IPR002898">
    <property type="entry name" value="MotA_ExbB_proton_chnl"/>
</dbReference>
<dbReference type="GO" id="GO:0017038">
    <property type="term" value="P:protein import"/>
    <property type="evidence" value="ECO:0007669"/>
    <property type="project" value="TreeGrafter"/>
</dbReference>
<feature type="domain" description="MotA/TolQ/ExbB proton channel" evidence="8">
    <location>
        <begin position="128"/>
        <end position="243"/>
    </location>
</feature>
<comment type="similarity">
    <text evidence="6">Belongs to the exbB/tolQ family.</text>
</comment>
<keyword evidence="10" id="KW-1185">Reference proteome</keyword>
<evidence type="ECO:0000259" key="8">
    <source>
        <dbReference type="Pfam" id="PF01618"/>
    </source>
</evidence>
<keyword evidence="6" id="KW-0813">Transport</keyword>
<dbReference type="AlphaFoldDB" id="F4KUL1"/>
<reference evidence="9 10" key="1">
    <citation type="journal article" date="2011" name="Stand. Genomic Sci.">
        <title>Complete genome sequence of Haliscomenobacter hydrossis type strain (O).</title>
        <authorList>
            <consortium name="US DOE Joint Genome Institute (JGI-PGF)"/>
            <person name="Daligault H."/>
            <person name="Lapidus A."/>
            <person name="Zeytun A."/>
            <person name="Nolan M."/>
            <person name="Lucas S."/>
            <person name="Del Rio T.G."/>
            <person name="Tice H."/>
            <person name="Cheng J.F."/>
            <person name="Tapia R."/>
            <person name="Han C."/>
            <person name="Goodwin L."/>
            <person name="Pitluck S."/>
            <person name="Liolios K."/>
            <person name="Pagani I."/>
            <person name="Ivanova N."/>
            <person name="Huntemann M."/>
            <person name="Mavromatis K."/>
            <person name="Mikhailova N."/>
            <person name="Pati A."/>
            <person name="Chen A."/>
            <person name="Palaniappan K."/>
            <person name="Land M."/>
            <person name="Hauser L."/>
            <person name="Brambilla E.M."/>
            <person name="Rohde M."/>
            <person name="Verbarg S."/>
            <person name="Goker M."/>
            <person name="Bristow J."/>
            <person name="Eisen J.A."/>
            <person name="Markowitz V."/>
            <person name="Hugenholtz P."/>
            <person name="Kyrpides N.C."/>
            <person name="Klenk H.P."/>
            <person name="Woyke T."/>
        </authorList>
    </citation>
    <scope>NUCLEOTIDE SEQUENCE [LARGE SCALE GENOMIC DNA]</scope>
    <source>
        <strain evidence="10">ATCC 27775 / DSM 1100 / LMG 10767 / O</strain>
    </source>
</reference>
<protein>
    <recommendedName>
        <fullName evidence="8">MotA/TolQ/ExbB proton channel domain-containing protein</fullName>
    </recommendedName>
</protein>
<proteinExistence type="inferred from homology"/>
<keyword evidence="3 7" id="KW-0812">Transmembrane</keyword>
<evidence type="ECO:0000256" key="2">
    <source>
        <dbReference type="ARBA" id="ARBA00022475"/>
    </source>
</evidence>
<dbReference type="InterPro" id="IPR050790">
    <property type="entry name" value="ExbB/TolQ_transport"/>
</dbReference>
<gene>
    <name evidence="9" type="ordered locus">Halhy_4610</name>
</gene>
<accession>F4KUL1</accession>
<dbReference type="OrthoDB" id="5290956at2"/>
<evidence type="ECO:0000256" key="3">
    <source>
        <dbReference type="ARBA" id="ARBA00022692"/>
    </source>
</evidence>
<feature type="transmembrane region" description="Helical" evidence="7">
    <location>
        <begin position="209"/>
        <end position="228"/>
    </location>
</feature>
<keyword evidence="4 7" id="KW-1133">Transmembrane helix</keyword>
<evidence type="ECO:0000256" key="7">
    <source>
        <dbReference type="SAM" id="Phobius"/>
    </source>
</evidence>
<dbReference type="HOGENOM" id="CLU_096065_0_0_10"/>
<sequence>MISKKTFALLLSIVGGLVFWILAIAIASITDDPDLAEPTLINRLFVMVGGSFPSGIIQAVTMMFFLYGLITLLMHRKDIIQEQTSFKLNLLPTGEQKILDPKQVNEIKLKMIELEQQGQSYQLISLIKKACTQYRNEGSISDTLQVIDHQVEAMQEQSQSNYDILHYLAQGIPSLGFLGTVLGISGAIGKFYLATDFSKLPQITSMLNIAFDTTFFSLFLGLILTYVFNRTQDNENKFYTRMREYVIDNLVSRIFHGGVKNA</sequence>
<evidence type="ECO:0000256" key="6">
    <source>
        <dbReference type="RuleBase" id="RU004057"/>
    </source>
</evidence>
<dbReference type="GO" id="GO:0005886">
    <property type="term" value="C:plasma membrane"/>
    <property type="evidence" value="ECO:0007669"/>
    <property type="project" value="UniProtKB-SubCell"/>
</dbReference>
<dbReference type="KEGG" id="hhy:Halhy_4610"/>
<evidence type="ECO:0000313" key="9">
    <source>
        <dbReference type="EMBL" id="AEE52447.1"/>
    </source>
</evidence>
<evidence type="ECO:0000256" key="5">
    <source>
        <dbReference type="ARBA" id="ARBA00023136"/>
    </source>
</evidence>
<evidence type="ECO:0000256" key="4">
    <source>
        <dbReference type="ARBA" id="ARBA00022989"/>
    </source>
</evidence>
<dbReference type="PANTHER" id="PTHR30625:SF11">
    <property type="entry name" value="MOTA_TOLQ_EXBB PROTON CHANNEL DOMAIN-CONTAINING PROTEIN"/>
    <property type="match status" value="1"/>
</dbReference>